<evidence type="ECO:0000256" key="1">
    <source>
        <dbReference type="ARBA" id="ARBA00004448"/>
    </source>
</evidence>
<keyword evidence="15 20" id="KW-0472">Membrane</keyword>
<evidence type="ECO:0000256" key="8">
    <source>
        <dbReference type="ARBA" id="ARBA00022792"/>
    </source>
</evidence>
<evidence type="ECO:0000256" key="15">
    <source>
        <dbReference type="ARBA" id="ARBA00023136"/>
    </source>
</evidence>
<comment type="subunit">
    <text evidence="16">Core subunit of respiratory chain NADH dehydrogenase (Complex I) which is composed of 45 different subunits.</text>
</comment>
<evidence type="ECO:0000256" key="9">
    <source>
        <dbReference type="ARBA" id="ARBA00022967"/>
    </source>
</evidence>
<dbReference type="Ensembl" id="ENSSVLT00005010288.1">
    <property type="protein sequence ID" value="ENSSVLP00005009285.1"/>
    <property type="gene ID" value="ENSSVLG00005007448.1"/>
</dbReference>
<dbReference type="EC" id="7.1.1.2" evidence="3"/>
<evidence type="ECO:0000256" key="4">
    <source>
        <dbReference type="ARBA" id="ARBA00016612"/>
    </source>
</evidence>
<name>A0A8D2CP37_SCIVU</name>
<comment type="catalytic activity">
    <reaction evidence="19">
        <text>a ubiquinone + NADH + 5 H(+)(in) = a ubiquinol + NAD(+) + 4 H(+)(out)</text>
        <dbReference type="Rhea" id="RHEA:29091"/>
        <dbReference type="Rhea" id="RHEA-COMP:9565"/>
        <dbReference type="Rhea" id="RHEA-COMP:9566"/>
        <dbReference type="ChEBI" id="CHEBI:15378"/>
        <dbReference type="ChEBI" id="CHEBI:16389"/>
        <dbReference type="ChEBI" id="CHEBI:17976"/>
        <dbReference type="ChEBI" id="CHEBI:57540"/>
        <dbReference type="ChEBI" id="CHEBI:57945"/>
        <dbReference type="EC" id="7.1.1.2"/>
    </reaction>
    <physiologicalReaction direction="left-to-right" evidence="19">
        <dbReference type="Rhea" id="RHEA:29092"/>
    </physiologicalReaction>
</comment>
<dbReference type="Gene3D" id="1.10.287.3510">
    <property type="match status" value="1"/>
</dbReference>
<keyword evidence="11 20" id="KW-1133">Transmembrane helix</keyword>
<evidence type="ECO:0000256" key="6">
    <source>
        <dbReference type="ARBA" id="ARBA00022660"/>
    </source>
</evidence>
<keyword evidence="12" id="KW-0520">NAD</keyword>
<dbReference type="GeneTree" id="ENSGT00390000004755"/>
<keyword evidence="8" id="KW-0999">Mitochondrion inner membrane</keyword>
<dbReference type="GO" id="GO:0042773">
    <property type="term" value="P:ATP synthesis coupled electron transport"/>
    <property type="evidence" value="ECO:0007669"/>
    <property type="project" value="InterPro"/>
</dbReference>
<organism evidence="21 22">
    <name type="scientific">Sciurus vulgaris</name>
    <name type="common">Eurasian red squirrel</name>
    <dbReference type="NCBI Taxonomy" id="55149"/>
    <lineage>
        <taxon>Eukaryota</taxon>
        <taxon>Metazoa</taxon>
        <taxon>Chordata</taxon>
        <taxon>Craniata</taxon>
        <taxon>Vertebrata</taxon>
        <taxon>Euteleostomi</taxon>
        <taxon>Mammalia</taxon>
        <taxon>Eutheria</taxon>
        <taxon>Euarchontoglires</taxon>
        <taxon>Glires</taxon>
        <taxon>Rodentia</taxon>
        <taxon>Sciuromorpha</taxon>
        <taxon>Sciuridae</taxon>
        <taxon>Sciurinae</taxon>
        <taxon>Sciurini</taxon>
        <taxon>Sciurus</taxon>
    </lineage>
</organism>
<dbReference type="InterPro" id="IPR039428">
    <property type="entry name" value="NUOK/Mnh_C1-like"/>
</dbReference>
<dbReference type="AlphaFoldDB" id="A0A8D2CP37"/>
<dbReference type="PANTHER" id="PTHR11434:SF0">
    <property type="entry name" value="NADH-UBIQUINONE OXIDOREDUCTASE CHAIN 4L"/>
    <property type="match status" value="1"/>
</dbReference>
<protein>
    <recommendedName>
        <fullName evidence="4">NADH-ubiquinone oxidoreductase chain 4L</fullName>
        <ecNumber evidence="3">7.1.1.2</ecNumber>
    </recommendedName>
    <alternativeName>
        <fullName evidence="17">NADH dehydrogenase subunit 4L</fullName>
    </alternativeName>
</protein>
<evidence type="ECO:0000313" key="21">
    <source>
        <dbReference type="Ensembl" id="ENSSVLP00005009285.1"/>
    </source>
</evidence>
<dbReference type="GO" id="GO:0030964">
    <property type="term" value="C:NADH dehydrogenase complex"/>
    <property type="evidence" value="ECO:0007669"/>
    <property type="project" value="TreeGrafter"/>
</dbReference>
<comment type="subcellular location">
    <subcellularLocation>
        <location evidence="1">Mitochondrion inner membrane</location>
        <topology evidence="1">Multi-pass membrane protein</topology>
    </subcellularLocation>
</comment>
<evidence type="ECO:0000256" key="13">
    <source>
        <dbReference type="ARBA" id="ARBA00023075"/>
    </source>
</evidence>
<evidence type="ECO:0000256" key="7">
    <source>
        <dbReference type="ARBA" id="ARBA00022692"/>
    </source>
</evidence>
<proteinExistence type="inferred from homology"/>
<dbReference type="OrthoDB" id="6146597at2759"/>
<sequence>MPIVTLNISLAYLTSLQGIFTYQSSHLILSLLCLEGVLLSIFVLSTLIILNTHFTLSFILPVVLLALAACAAAVGLALLVIESNTDGLDYVPNLNILKIHRNDRKVSGSLAPLLCLTSDKGRGHSPTRPDRER</sequence>
<evidence type="ECO:0000313" key="22">
    <source>
        <dbReference type="Proteomes" id="UP000694564"/>
    </source>
</evidence>
<keyword evidence="7 20" id="KW-0812">Transmembrane</keyword>
<feature type="transmembrane region" description="Helical" evidence="20">
    <location>
        <begin position="27"/>
        <end position="50"/>
    </location>
</feature>
<evidence type="ECO:0000256" key="2">
    <source>
        <dbReference type="ARBA" id="ARBA00010519"/>
    </source>
</evidence>
<dbReference type="GO" id="GO:0008137">
    <property type="term" value="F:NADH dehydrogenase (ubiquinone) activity"/>
    <property type="evidence" value="ECO:0007669"/>
    <property type="project" value="UniProtKB-EC"/>
</dbReference>
<dbReference type="PANTHER" id="PTHR11434">
    <property type="entry name" value="NADH-UBIQUINONE OXIDOREDUCTASE SUBUNIT ND4L"/>
    <property type="match status" value="1"/>
</dbReference>
<dbReference type="Pfam" id="PF00420">
    <property type="entry name" value="Oxidored_q2"/>
    <property type="match status" value="1"/>
</dbReference>
<keyword evidence="22" id="KW-1185">Reference proteome</keyword>
<dbReference type="InterPro" id="IPR001133">
    <property type="entry name" value="NADH_UbQ_OxRdtase_chain4L/K"/>
</dbReference>
<accession>A0A8D2CP37</accession>
<keyword evidence="6" id="KW-0679">Respiratory chain</keyword>
<evidence type="ECO:0000256" key="3">
    <source>
        <dbReference type="ARBA" id="ARBA00012944"/>
    </source>
</evidence>
<dbReference type="GO" id="GO:0005743">
    <property type="term" value="C:mitochondrial inner membrane"/>
    <property type="evidence" value="ECO:0007669"/>
    <property type="project" value="UniProtKB-SubCell"/>
</dbReference>
<keyword evidence="5" id="KW-0813">Transport</keyword>
<evidence type="ECO:0000256" key="5">
    <source>
        <dbReference type="ARBA" id="ARBA00022448"/>
    </source>
</evidence>
<feature type="transmembrane region" description="Helical" evidence="20">
    <location>
        <begin position="56"/>
        <end position="81"/>
    </location>
</feature>
<evidence type="ECO:0000256" key="14">
    <source>
        <dbReference type="ARBA" id="ARBA00023128"/>
    </source>
</evidence>
<keyword evidence="13" id="KW-0830">Ubiquinone</keyword>
<keyword evidence="9" id="KW-1278">Translocase</keyword>
<evidence type="ECO:0000256" key="10">
    <source>
        <dbReference type="ARBA" id="ARBA00022982"/>
    </source>
</evidence>
<reference evidence="21" key="2">
    <citation type="submission" date="2025-09" db="UniProtKB">
        <authorList>
            <consortium name="Ensembl"/>
        </authorList>
    </citation>
    <scope>IDENTIFICATION</scope>
</reference>
<evidence type="ECO:0000256" key="20">
    <source>
        <dbReference type="SAM" id="Phobius"/>
    </source>
</evidence>
<evidence type="ECO:0000256" key="17">
    <source>
        <dbReference type="ARBA" id="ARBA00031586"/>
    </source>
</evidence>
<comment type="similarity">
    <text evidence="2">Belongs to the complex I subunit 4L family.</text>
</comment>
<evidence type="ECO:0000256" key="16">
    <source>
        <dbReference type="ARBA" id="ARBA00024376"/>
    </source>
</evidence>
<dbReference type="Proteomes" id="UP000694564">
    <property type="component" value="Chromosome 4"/>
</dbReference>
<evidence type="ECO:0000256" key="19">
    <source>
        <dbReference type="ARBA" id="ARBA00048769"/>
    </source>
</evidence>
<dbReference type="GO" id="GO:0016651">
    <property type="term" value="F:oxidoreductase activity, acting on NAD(P)H"/>
    <property type="evidence" value="ECO:0007669"/>
    <property type="project" value="InterPro"/>
</dbReference>
<comment type="function">
    <text evidence="18">Core subunit of the mitochondrial membrane respiratory chain NADH dehydrogenase (Complex I) which catalyzes electron transfer from NADH through the respiratory chain, using ubiquinone as an electron acceptor. Part of the enzyme membrane arm which is embedded in the lipid bilayer and involved in proton translocation.</text>
</comment>
<reference evidence="21" key="1">
    <citation type="submission" date="2025-08" db="UniProtKB">
        <authorList>
            <consortium name="Ensembl"/>
        </authorList>
    </citation>
    <scope>IDENTIFICATION</scope>
</reference>
<evidence type="ECO:0000256" key="18">
    <source>
        <dbReference type="ARBA" id="ARBA00043911"/>
    </source>
</evidence>
<keyword evidence="10" id="KW-0249">Electron transport</keyword>
<evidence type="ECO:0000256" key="11">
    <source>
        <dbReference type="ARBA" id="ARBA00022989"/>
    </source>
</evidence>
<keyword evidence="14" id="KW-0496">Mitochondrion</keyword>
<evidence type="ECO:0000256" key="12">
    <source>
        <dbReference type="ARBA" id="ARBA00023027"/>
    </source>
</evidence>